<dbReference type="Pfam" id="PF19890">
    <property type="entry name" value="DUF6363"/>
    <property type="match status" value="1"/>
</dbReference>
<dbReference type="AlphaFoldDB" id="A0A174FAR7"/>
<feature type="active site" description="Nucleophile" evidence="4">
    <location>
        <position position="44"/>
    </location>
</feature>
<keyword evidence="1 4" id="KW-0378">Hydrolase</keyword>
<protein>
    <submittedName>
        <fullName evidence="6">NTE family protein rssA</fullName>
    </submittedName>
</protein>
<accession>A0A174FAR7</accession>
<dbReference type="CDD" id="cd07208">
    <property type="entry name" value="Pat_hypo_Ecoli_yjju_like"/>
    <property type="match status" value="1"/>
</dbReference>
<evidence type="ECO:0000256" key="2">
    <source>
        <dbReference type="ARBA" id="ARBA00022963"/>
    </source>
</evidence>
<evidence type="ECO:0000313" key="7">
    <source>
        <dbReference type="Proteomes" id="UP000095431"/>
    </source>
</evidence>
<dbReference type="GO" id="GO:0016787">
    <property type="term" value="F:hydrolase activity"/>
    <property type="evidence" value="ECO:0007669"/>
    <property type="project" value="UniProtKB-UniRule"/>
</dbReference>
<feature type="short sequence motif" description="GXSXG" evidence="4">
    <location>
        <begin position="42"/>
        <end position="46"/>
    </location>
</feature>
<dbReference type="PANTHER" id="PTHR14226:SF25">
    <property type="entry name" value="PHOSPHOESTERASE"/>
    <property type="match status" value="1"/>
</dbReference>
<sequence>MEDNKKKGLGMVLEGGGMRGLYTAGVLDELMEQGIYADSTVGVSAGAIFGCNYKSRQIGRTLRYNTRFCKDKRYMGLKSWITTGDLYSKDFAYGEVPWKLDVFDTETFARSPMKFTVVCTDIETGKPCYQECRMGDRLDVEWMRASASLPLAARPVNLNGRMYLDGGISDPIPVNWMLSQGYEKNVVVCTRHPGYRKEHNKLMPLLRLKFREYPELVKLLDERHIQYNRMLDKIAYLEKEGRIHVIRPDRDISAKPVERDPAHLKEIYEVGRRVMKADMEKLKAYLAE</sequence>
<dbReference type="InterPro" id="IPR050301">
    <property type="entry name" value="NTE"/>
</dbReference>
<dbReference type="InterPro" id="IPR045943">
    <property type="entry name" value="DUF6363"/>
</dbReference>
<proteinExistence type="predicted"/>
<dbReference type="Gene3D" id="3.40.1090.10">
    <property type="entry name" value="Cytosolic phospholipase A2 catalytic domain"/>
    <property type="match status" value="2"/>
</dbReference>
<feature type="short sequence motif" description="GXGXXG" evidence="4">
    <location>
        <begin position="15"/>
        <end position="20"/>
    </location>
</feature>
<dbReference type="RefSeq" id="WP_174514926.1">
    <property type="nucleotide sequence ID" value="NZ_BTHH01000019.1"/>
</dbReference>
<dbReference type="GO" id="GO:0016042">
    <property type="term" value="P:lipid catabolic process"/>
    <property type="evidence" value="ECO:0007669"/>
    <property type="project" value="UniProtKB-UniRule"/>
</dbReference>
<dbReference type="InterPro" id="IPR016035">
    <property type="entry name" value="Acyl_Trfase/lysoPLipase"/>
</dbReference>
<dbReference type="Proteomes" id="UP000095431">
    <property type="component" value="Unassembled WGS sequence"/>
</dbReference>
<reference evidence="6 7" key="1">
    <citation type="submission" date="2015-09" db="EMBL/GenBank/DDBJ databases">
        <authorList>
            <consortium name="Pathogen Informatics"/>
        </authorList>
    </citation>
    <scope>NUCLEOTIDE SEQUENCE [LARGE SCALE GENOMIC DNA]</scope>
    <source>
        <strain evidence="6 7">2789STDY5834863</strain>
    </source>
</reference>
<dbReference type="InterPro" id="IPR002641">
    <property type="entry name" value="PNPLA_dom"/>
</dbReference>
<feature type="domain" description="PNPLA" evidence="5">
    <location>
        <begin position="11"/>
        <end position="178"/>
    </location>
</feature>
<dbReference type="EMBL" id="CYZN01000021">
    <property type="protein sequence ID" value="CUO45749.1"/>
    <property type="molecule type" value="Genomic_DNA"/>
</dbReference>
<dbReference type="eggNOG" id="COG4667">
    <property type="taxonomic scope" value="Bacteria"/>
</dbReference>
<dbReference type="PROSITE" id="PS51635">
    <property type="entry name" value="PNPLA"/>
    <property type="match status" value="1"/>
</dbReference>
<evidence type="ECO:0000256" key="4">
    <source>
        <dbReference type="PROSITE-ProRule" id="PRU01161"/>
    </source>
</evidence>
<dbReference type="Pfam" id="PF01734">
    <property type="entry name" value="Patatin"/>
    <property type="match status" value="1"/>
</dbReference>
<dbReference type="PANTHER" id="PTHR14226">
    <property type="entry name" value="NEUROPATHY TARGET ESTERASE/SWISS CHEESE D.MELANOGASTER"/>
    <property type="match status" value="1"/>
</dbReference>
<keyword evidence="3 4" id="KW-0443">Lipid metabolism</keyword>
<feature type="active site" description="Proton acceptor" evidence="4">
    <location>
        <position position="165"/>
    </location>
</feature>
<feature type="short sequence motif" description="DGA/G" evidence="4">
    <location>
        <begin position="165"/>
        <end position="167"/>
    </location>
</feature>
<gene>
    <name evidence="6" type="primary">rssA</name>
    <name evidence="6" type="ORF">ERS852478_02880</name>
</gene>
<dbReference type="InterPro" id="IPR037483">
    <property type="entry name" value="YjjU-like"/>
</dbReference>
<evidence type="ECO:0000313" key="6">
    <source>
        <dbReference type="EMBL" id="CUO45749.1"/>
    </source>
</evidence>
<evidence type="ECO:0000256" key="3">
    <source>
        <dbReference type="ARBA" id="ARBA00023098"/>
    </source>
</evidence>
<name>A0A174FAR7_9FIRM</name>
<evidence type="ECO:0000256" key="1">
    <source>
        <dbReference type="ARBA" id="ARBA00022801"/>
    </source>
</evidence>
<evidence type="ECO:0000259" key="5">
    <source>
        <dbReference type="PROSITE" id="PS51635"/>
    </source>
</evidence>
<organism evidence="6 7">
    <name type="scientific">Blautia wexlerae</name>
    <dbReference type="NCBI Taxonomy" id="418240"/>
    <lineage>
        <taxon>Bacteria</taxon>
        <taxon>Bacillati</taxon>
        <taxon>Bacillota</taxon>
        <taxon>Clostridia</taxon>
        <taxon>Lachnospirales</taxon>
        <taxon>Lachnospiraceae</taxon>
        <taxon>Blautia</taxon>
    </lineage>
</organism>
<dbReference type="SUPFAM" id="SSF52151">
    <property type="entry name" value="FabD/lysophospholipase-like"/>
    <property type="match status" value="1"/>
</dbReference>
<keyword evidence="2 4" id="KW-0442">Lipid degradation</keyword>